<evidence type="ECO:0000256" key="1">
    <source>
        <dbReference type="SAM" id="MobiDB-lite"/>
    </source>
</evidence>
<organism evidence="2 3">
    <name type="scientific">Drosophila erecta</name>
    <name type="common">Fruit fly</name>
    <dbReference type="NCBI Taxonomy" id="7220"/>
    <lineage>
        <taxon>Eukaryota</taxon>
        <taxon>Metazoa</taxon>
        <taxon>Ecdysozoa</taxon>
        <taxon>Arthropoda</taxon>
        <taxon>Hexapoda</taxon>
        <taxon>Insecta</taxon>
        <taxon>Pterygota</taxon>
        <taxon>Neoptera</taxon>
        <taxon>Endopterygota</taxon>
        <taxon>Diptera</taxon>
        <taxon>Brachycera</taxon>
        <taxon>Muscomorpha</taxon>
        <taxon>Ephydroidea</taxon>
        <taxon>Drosophilidae</taxon>
        <taxon>Drosophila</taxon>
        <taxon>Sophophora</taxon>
    </lineage>
</organism>
<gene>
    <name evidence="2" type="primary">Dere\GG14651</name>
    <name evidence="2" type="synonym">dere_GLEANR_14800</name>
    <name evidence="2" type="synonym">GG14651</name>
    <name evidence="2" type="ORF">Dere_GG14651</name>
</gene>
<feature type="compositionally biased region" description="Basic and acidic residues" evidence="1">
    <location>
        <begin position="206"/>
        <end position="237"/>
    </location>
</feature>
<reference evidence="2 3" key="1">
    <citation type="journal article" date="2007" name="Nature">
        <title>Evolution of genes and genomes on the Drosophila phylogeny.</title>
        <authorList>
            <consortium name="Drosophila 12 Genomes Consortium"/>
            <person name="Clark A.G."/>
            <person name="Eisen M.B."/>
            <person name="Smith D.R."/>
            <person name="Bergman C.M."/>
            <person name="Oliver B."/>
            <person name="Markow T.A."/>
            <person name="Kaufman T.C."/>
            <person name="Kellis M."/>
            <person name="Gelbart W."/>
            <person name="Iyer V.N."/>
            <person name="Pollard D.A."/>
            <person name="Sackton T.B."/>
            <person name="Larracuente A.M."/>
            <person name="Singh N.D."/>
            <person name="Abad J.P."/>
            <person name="Abt D.N."/>
            <person name="Adryan B."/>
            <person name="Aguade M."/>
            <person name="Akashi H."/>
            <person name="Anderson W.W."/>
            <person name="Aquadro C.F."/>
            <person name="Ardell D.H."/>
            <person name="Arguello R."/>
            <person name="Artieri C.G."/>
            <person name="Barbash D.A."/>
            <person name="Barker D."/>
            <person name="Barsanti P."/>
            <person name="Batterham P."/>
            <person name="Batzoglou S."/>
            <person name="Begun D."/>
            <person name="Bhutkar A."/>
            <person name="Blanco E."/>
            <person name="Bosak S.A."/>
            <person name="Bradley R.K."/>
            <person name="Brand A.D."/>
            <person name="Brent M.R."/>
            <person name="Brooks A.N."/>
            <person name="Brown R.H."/>
            <person name="Butlin R.K."/>
            <person name="Caggese C."/>
            <person name="Calvi B.R."/>
            <person name="Bernardo de Carvalho A."/>
            <person name="Caspi A."/>
            <person name="Castrezana S."/>
            <person name="Celniker S.E."/>
            <person name="Chang J.L."/>
            <person name="Chapple C."/>
            <person name="Chatterji S."/>
            <person name="Chinwalla A."/>
            <person name="Civetta A."/>
            <person name="Clifton S.W."/>
            <person name="Comeron J.M."/>
            <person name="Costello J.C."/>
            <person name="Coyne J.A."/>
            <person name="Daub J."/>
            <person name="David R.G."/>
            <person name="Delcher A.L."/>
            <person name="Delehaunty K."/>
            <person name="Do C.B."/>
            <person name="Ebling H."/>
            <person name="Edwards K."/>
            <person name="Eickbush T."/>
            <person name="Evans J.D."/>
            <person name="Filipski A."/>
            <person name="Findeiss S."/>
            <person name="Freyhult E."/>
            <person name="Fulton L."/>
            <person name="Fulton R."/>
            <person name="Garcia A.C."/>
            <person name="Gardiner A."/>
            <person name="Garfield D.A."/>
            <person name="Garvin B.E."/>
            <person name="Gibson G."/>
            <person name="Gilbert D."/>
            <person name="Gnerre S."/>
            <person name="Godfrey J."/>
            <person name="Good R."/>
            <person name="Gotea V."/>
            <person name="Gravely B."/>
            <person name="Greenberg A.J."/>
            <person name="Griffiths-Jones S."/>
            <person name="Gross S."/>
            <person name="Guigo R."/>
            <person name="Gustafson E.A."/>
            <person name="Haerty W."/>
            <person name="Hahn M.W."/>
            <person name="Halligan D.L."/>
            <person name="Halpern A.L."/>
            <person name="Halter G.M."/>
            <person name="Han M.V."/>
            <person name="Heger A."/>
            <person name="Hillier L."/>
            <person name="Hinrichs A.S."/>
            <person name="Holmes I."/>
            <person name="Hoskins R.A."/>
            <person name="Hubisz M.J."/>
            <person name="Hultmark D."/>
            <person name="Huntley M.A."/>
            <person name="Jaffe D.B."/>
            <person name="Jagadeeshan S."/>
            <person name="Jeck W.R."/>
            <person name="Johnson J."/>
            <person name="Jones C.D."/>
            <person name="Jordan W.C."/>
            <person name="Karpen G.H."/>
            <person name="Kataoka E."/>
            <person name="Keightley P.D."/>
            <person name="Kheradpour P."/>
            <person name="Kirkness E.F."/>
            <person name="Koerich L.B."/>
            <person name="Kristiansen K."/>
            <person name="Kudrna D."/>
            <person name="Kulathinal R.J."/>
            <person name="Kumar S."/>
            <person name="Kwok R."/>
            <person name="Lander E."/>
            <person name="Langley C.H."/>
            <person name="Lapoint R."/>
            <person name="Lazzaro B.P."/>
            <person name="Lee S.J."/>
            <person name="Levesque L."/>
            <person name="Li R."/>
            <person name="Lin C.F."/>
            <person name="Lin M.F."/>
            <person name="Lindblad-Toh K."/>
            <person name="Llopart A."/>
            <person name="Long M."/>
            <person name="Low L."/>
            <person name="Lozovsky E."/>
            <person name="Lu J."/>
            <person name="Luo M."/>
            <person name="Machado C.A."/>
            <person name="Makalowski W."/>
            <person name="Marzo M."/>
            <person name="Matsuda M."/>
            <person name="Matzkin L."/>
            <person name="McAllister B."/>
            <person name="McBride C.S."/>
            <person name="McKernan B."/>
            <person name="McKernan K."/>
            <person name="Mendez-Lago M."/>
            <person name="Minx P."/>
            <person name="Mollenhauer M.U."/>
            <person name="Montooth K."/>
            <person name="Mount S.M."/>
            <person name="Mu X."/>
            <person name="Myers E."/>
            <person name="Negre B."/>
            <person name="Newfeld S."/>
            <person name="Nielsen R."/>
            <person name="Noor M.A."/>
            <person name="O'Grady P."/>
            <person name="Pachter L."/>
            <person name="Papaceit M."/>
            <person name="Parisi M.J."/>
            <person name="Parisi M."/>
            <person name="Parts L."/>
            <person name="Pedersen J.S."/>
            <person name="Pesole G."/>
            <person name="Phillippy A.M."/>
            <person name="Ponting C.P."/>
            <person name="Pop M."/>
            <person name="Porcelli D."/>
            <person name="Powell J.R."/>
            <person name="Prohaska S."/>
            <person name="Pruitt K."/>
            <person name="Puig M."/>
            <person name="Quesneville H."/>
            <person name="Ram K.R."/>
            <person name="Rand D."/>
            <person name="Rasmussen M.D."/>
            <person name="Reed L.K."/>
            <person name="Reenan R."/>
            <person name="Reily A."/>
            <person name="Remington K.A."/>
            <person name="Rieger T.T."/>
            <person name="Ritchie M.G."/>
            <person name="Robin C."/>
            <person name="Rogers Y.H."/>
            <person name="Rohde C."/>
            <person name="Rozas J."/>
            <person name="Rubenfield M.J."/>
            <person name="Ruiz A."/>
            <person name="Russo S."/>
            <person name="Salzberg S.L."/>
            <person name="Sanchez-Gracia A."/>
            <person name="Saranga D.J."/>
            <person name="Sato H."/>
            <person name="Schaeffer S.W."/>
            <person name="Schatz M.C."/>
            <person name="Schlenke T."/>
            <person name="Schwartz R."/>
            <person name="Segarra C."/>
            <person name="Singh R.S."/>
            <person name="Sirot L."/>
            <person name="Sirota M."/>
            <person name="Sisneros N.B."/>
            <person name="Smith C.D."/>
            <person name="Smith T.F."/>
            <person name="Spieth J."/>
            <person name="Stage D.E."/>
            <person name="Stark A."/>
            <person name="Stephan W."/>
            <person name="Strausberg R.L."/>
            <person name="Strempel S."/>
            <person name="Sturgill D."/>
            <person name="Sutton G."/>
            <person name="Sutton G.G."/>
            <person name="Tao W."/>
            <person name="Teichmann S."/>
            <person name="Tobari Y.N."/>
            <person name="Tomimura Y."/>
            <person name="Tsolas J.M."/>
            <person name="Valente V.L."/>
            <person name="Venter E."/>
            <person name="Venter J.C."/>
            <person name="Vicario S."/>
            <person name="Vieira F.G."/>
            <person name="Vilella A.J."/>
            <person name="Villasante A."/>
            <person name="Walenz B."/>
            <person name="Wang J."/>
            <person name="Wasserman M."/>
            <person name="Watts T."/>
            <person name="Wilson D."/>
            <person name="Wilson R.K."/>
            <person name="Wing R.A."/>
            <person name="Wolfner M.F."/>
            <person name="Wong A."/>
            <person name="Wong G.K."/>
            <person name="Wu C.I."/>
            <person name="Wu G."/>
            <person name="Yamamoto D."/>
            <person name="Yang H.P."/>
            <person name="Yang S.P."/>
            <person name="Yorke J.A."/>
            <person name="Yoshida K."/>
            <person name="Zdobnov E."/>
            <person name="Zhang P."/>
            <person name="Zhang Y."/>
            <person name="Zimin A.V."/>
            <person name="Baldwin J."/>
            <person name="Abdouelleil A."/>
            <person name="Abdulkadir J."/>
            <person name="Abebe A."/>
            <person name="Abera B."/>
            <person name="Abreu J."/>
            <person name="Acer S.C."/>
            <person name="Aftuck L."/>
            <person name="Alexander A."/>
            <person name="An P."/>
            <person name="Anderson E."/>
            <person name="Anderson S."/>
            <person name="Arachi H."/>
            <person name="Azer M."/>
            <person name="Bachantsang P."/>
            <person name="Barry A."/>
            <person name="Bayul T."/>
            <person name="Berlin A."/>
            <person name="Bessette D."/>
            <person name="Bloom T."/>
            <person name="Blye J."/>
            <person name="Boguslavskiy L."/>
            <person name="Bonnet C."/>
            <person name="Boukhgalter B."/>
            <person name="Bourzgui I."/>
            <person name="Brown A."/>
            <person name="Cahill P."/>
            <person name="Channer S."/>
            <person name="Cheshatsang Y."/>
            <person name="Chuda L."/>
            <person name="Citroen M."/>
            <person name="Collymore A."/>
            <person name="Cooke P."/>
            <person name="Costello M."/>
            <person name="D'Aco K."/>
            <person name="Daza R."/>
            <person name="De Haan G."/>
            <person name="DeGray S."/>
            <person name="DeMaso C."/>
            <person name="Dhargay N."/>
            <person name="Dooley K."/>
            <person name="Dooley E."/>
            <person name="Doricent M."/>
            <person name="Dorje P."/>
            <person name="Dorjee K."/>
            <person name="Dupes A."/>
            <person name="Elong R."/>
            <person name="Falk J."/>
            <person name="Farina A."/>
            <person name="Faro S."/>
            <person name="Ferguson D."/>
            <person name="Fisher S."/>
            <person name="Foley C.D."/>
            <person name="Franke A."/>
            <person name="Friedrich D."/>
            <person name="Gadbois L."/>
            <person name="Gearin G."/>
            <person name="Gearin C.R."/>
            <person name="Giannoukos G."/>
            <person name="Goode T."/>
            <person name="Graham J."/>
            <person name="Grandbois E."/>
            <person name="Grewal S."/>
            <person name="Gyaltsen K."/>
            <person name="Hafez N."/>
            <person name="Hagos B."/>
            <person name="Hall J."/>
            <person name="Henson C."/>
            <person name="Hollinger A."/>
            <person name="Honan T."/>
            <person name="Huard M.D."/>
            <person name="Hughes L."/>
            <person name="Hurhula B."/>
            <person name="Husby M.E."/>
            <person name="Kamat A."/>
            <person name="Kanga B."/>
            <person name="Kashin S."/>
            <person name="Khazanovich D."/>
            <person name="Kisner P."/>
            <person name="Lance K."/>
            <person name="Lara M."/>
            <person name="Lee W."/>
            <person name="Lennon N."/>
            <person name="Letendre F."/>
            <person name="LeVine R."/>
            <person name="Lipovsky A."/>
            <person name="Liu X."/>
            <person name="Liu J."/>
            <person name="Liu S."/>
            <person name="Lokyitsang T."/>
            <person name="Lokyitsang Y."/>
            <person name="Lubonja R."/>
            <person name="Lui A."/>
            <person name="MacDonald P."/>
            <person name="Magnisalis V."/>
            <person name="Maru K."/>
            <person name="Matthews C."/>
            <person name="McCusker W."/>
            <person name="McDonough S."/>
            <person name="Mehta T."/>
            <person name="Meldrim J."/>
            <person name="Meneus L."/>
            <person name="Mihai O."/>
            <person name="Mihalev A."/>
            <person name="Mihova T."/>
            <person name="Mittelman R."/>
            <person name="Mlenga V."/>
            <person name="Montmayeur A."/>
            <person name="Mulrain L."/>
            <person name="Navidi A."/>
            <person name="Naylor J."/>
            <person name="Negash T."/>
            <person name="Nguyen T."/>
            <person name="Nguyen N."/>
            <person name="Nicol R."/>
            <person name="Norbu C."/>
            <person name="Norbu N."/>
            <person name="Novod N."/>
            <person name="O'Neill B."/>
            <person name="Osman S."/>
            <person name="Markiewicz E."/>
            <person name="Oyono O.L."/>
            <person name="Patti C."/>
            <person name="Phunkhang P."/>
            <person name="Pierre F."/>
            <person name="Priest M."/>
            <person name="Raghuraman S."/>
            <person name="Rege F."/>
            <person name="Reyes R."/>
            <person name="Rise C."/>
            <person name="Rogov P."/>
            <person name="Ross K."/>
            <person name="Ryan E."/>
            <person name="Settipalli S."/>
            <person name="Shea T."/>
            <person name="Sherpa N."/>
            <person name="Shi L."/>
            <person name="Shih D."/>
            <person name="Sparrow T."/>
            <person name="Spaulding J."/>
            <person name="Stalker J."/>
            <person name="Stange-Thomann N."/>
            <person name="Stavropoulos S."/>
            <person name="Stone C."/>
            <person name="Strader C."/>
            <person name="Tesfaye S."/>
            <person name="Thomson T."/>
            <person name="Thoulutsang Y."/>
            <person name="Thoulutsang D."/>
            <person name="Topham K."/>
            <person name="Topping I."/>
            <person name="Tsamla T."/>
            <person name="Vassiliev H."/>
            <person name="Vo A."/>
            <person name="Wangchuk T."/>
            <person name="Wangdi T."/>
            <person name="Weiand M."/>
            <person name="Wilkinson J."/>
            <person name="Wilson A."/>
            <person name="Yadav S."/>
            <person name="Young G."/>
            <person name="Yu Q."/>
            <person name="Zembek L."/>
            <person name="Zhong D."/>
            <person name="Zimmer A."/>
            <person name="Zwirko Z."/>
            <person name="Jaffe D.B."/>
            <person name="Alvarez P."/>
            <person name="Brockman W."/>
            <person name="Butler J."/>
            <person name="Chin C."/>
            <person name="Gnerre S."/>
            <person name="Grabherr M."/>
            <person name="Kleber M."/>
            <person name="Mauceli E."/>
            <person name="MacCallum I."/>
        </authorList>
    </citation>
    <scope>NUCLEOTIDE SEQUENCE [LARGE SCALE GENOMIC DNA]</scope>
    <source>
        <strain evidence="2 3">TSC#14021-0224.01</strain>
    </source>
</reference>
<keyword evidence="3" id="KW-1185">Reference proteome</keyword>
<dbReference type="Proteomes" id="UP000008711">
    <property type="component" value="Unassembled WGS sequence"/>
</dbReference>
<feature type="region of interest" description="Disordered" evidence="1">
    <location>
        <begin position="136"/>
        <end position="242"/>
    </location>
</feature>
<feature type="compositionally biased region" description="Polar residues" evidence="1">
    <location>
        <begin position="172"/>
        <end position="189"/>
    </location>
</feature>
<feature type="region of interest" description="Disordered" evidence="1">
    <location>
        <begin position="301"/>
        <end position="359"/>
    </location>
</feature>
<proteinExistence type="predicted"/>
<accession>B3NJA4</accession>
<evidence type="ECO:0000313" key="3">
    <source>
        <dbReference type="Proteomes" id="UP000008711"/>
    </source>
</evidence>
<dbReference type="AlphaFoldDB" id="B3NJA4"/>
<dbReference type="OrthoDB" id="7868416at2759"/>
<evidence type="ECO:0000313" key="2">
    <source>
        <dbReference type="EMBL" id="EDV50066.2"/>
    </source>
</evidence>
<dbReference type="HOGENOM" id="CLU_418739_0_0_1"/>
<feature type="compositionally biased region" description="Basic and acidic residues" evidence="1">
    <location>
        <begin position="157"/>
        <end position="171"/>
    </location>
</feature>
<sequence>MTWVAKWLKRLDEMNGMLGEVNLKDYADHVDGKLDEASLRKRNRREEDNTSFNASKQSSLKEFLTDKKTNLEQAPSPVFRSLKTYFRRQKLPASGEAGGQVLRELNVKDGTTFKHSAKEDKSSDLIVIDDLSPEVAASTEETHESVINEIAEPNTPTDKEPKQSDIKKEVPNSKNMIGKENSSCDPSASQDRESNSDALQNVPIKSDPEVHLERNGEAKENNEPNAKSESEKPDTRVNEPNQVGAKVHLLLKDLLSTDSEAPIDTNNTPEVSPQFPINAIRIRSDLVSSPVDMIRVRTDLLQQQVDQPPSRAPIDPSKSSKAPGAAEKRRLSPEQSGNQCISTCNSLHGQPKRSAVDGYNPTSVAASTYSPSIPEAAAPAYTASYQVNGPPAPAPTTTSSYLATVPSNACPVSSRSPQLVIPPSPLAISTQSSVVATPPVFNAGYPRPLSVVAPTIINSSYPVDPGRANSFWYPPPNQRPAIPVVTRPSTTCTYQSLGTPAPCTSSNYQRTNPVPAVRASVLSYKPILPRAPGTGTTPRYPTTNSVAPAPATATCYQSNNASNKAPTGCNRPTDLTNIMGMLAQVEFFAYGQQNHEAFHLVNQLRLSLQKGAANNFQAPSEMLDHCTTLQTTTSSGRRTQEDLFFR</sequence>
<feature type="non-terminal residue" evidence="2">
    <location>
        <position position="646"/>
    </location>
</feature>
<feature type="compositionally biased region" description="Polar residues" evidence="1">
    <location>
        <begin position="333"/>
        <end position="348"/>
    </location>
</feature>
<protein>
    <submittedName>
        <fullName evidence="2">Uncharacterized protein</fullName>
    </submittedName>
</protein>
<dbReference type="EMBL" id="CH954178">
    <property type="protein sequence ID" value="EDV50066.2"/>
    <property type="molecule type" value="Genomic_DNA"/>
</dbReference>
<reference evidence="2 3" key="2">
    <citation type="journal article" date="2008" name="Bioinformatics">
        <title>Assembly reconciliation.</title>
        <authorList>
            <person name="Zimin A.V."/>
            <person name="Smith D.R."/>
            <person name="Sutton G."/>
            <person name="Yorke J.A."/>
        </authorList>
    </citation>
    <scope>NUCLEOTIDE SEQUENCE [LARGE SCALE GENOMIC DNA]</scope>
    <source>
        <strain evidence="2 3">TSC#14021-0224.01</strain>
    </source>
</reference>
<name>B3NJA4_DROER</name>